<evidence type="ECO:0000256" key="1">
    <source>
        <dbReference type="SAM" id="MobiDB-lite"/>
    </source>
</evidence>
<name>A0A0F9BUC9_9ZZZZ</name>
<proteinExistence type="predicted"/>
<accession>A0A0F9BUC9</accession>
<reference evidence="2" key="1">
    <citation type="journal article" date="2015" name="Nature">
        <title>Complex archaea that bridge the gap between prokaryotes and eukaryotes.</title>
        <authorList>
            <person name="Spang A."/>
            <person name="Saw J.H."/>
            <person name="Jorgensen S.L."/>
            <person name="Zaremba-Niedzwiedzka K."/>
            <person name="Martijn J."/>
            <person name="Lind A.E."/>
            <person name="van Eijk R."/>
            <person name="Schleper C."/>
            <person name="Guy L."/>
            <person name="Ettema T.J."/>
        </authorList>
    </citation>
    <scope>NUCLEOTIDE SEQUENCE</scope>
</reference>
<sequence length="278" mass="31488">MNELVVFDPVKAELAEYKKQNLELVFDYEDPQGNKDARSHIYKLRQAKTKIADVHKVAKAEALGVCRLLDGEKNKLTDEVEEMINVHYKPVKEIEERVAKAAAVKANEERLEAIRVEAERAAERERREQELAAKETALEEKEAALVREQEKLEAAKQAEVDKAAAVKDAQEAAERDRLAAIAKAEQDKKDAAEQAEQEKQAAVETEKERQRKEADAIQVELDKQREIDAERIADEKHRASVESEIRVCLFRITDDDAMAGVILTALVNDEIAFVTIKY</sequence>
<organism evidence="2">
    <name type="scientific">marine sediment metagenome</name>
    <dbReference type="NCBI Taxonomy" id="412755"/>
    <lineage>
        <taxon>unclassified sequences</taxon>
        <taxon>metagenomes</taxon>
        <taxon>ecological metagenomes</taxon>
    </lineage>
</organism>
<feature type="region of interest" description="Disordered" evidence="1">
    <location>
        <begin position="183"/>
        <end position="216"/>
    </location>
</feature>
<evidence type="ECO:0000313" key="2">
    <source>
        <dbReference type="EMBL" id="KKL25484.1"/>
    </source>
</evidence>
<gene>
    <name evidence="2" type="ORF">LCGC14_2404830</name>
</gene>
<comment type="caution">
    <text evidence="2">The sequence shown here is derived from an EMBL/GenBank/DDBJ whole genome shotgun (WGS) entry which is preliminary data.</text>
</comment>
<protein>
    <submittedName>
        <fullName evidence="2">Uncharacterized protein</fullName>
    </submittedName>
</protein>
<dbReference type="AlphaFoldDB" id="A0A0F9BUC9"/>
<dbReference type="EMBL" id="LAZR01036198">
    <property type="protein sequence ID" value="KKL25484.1"/>
    <property type="molecule type" value="Genomic_DNA"/>
</dbReference>